<dbReference type="SUPFAM" id="SSF82697">
    <property type="entry name" value="PurS-like"/>
    <property type="match status" value="1"/>
</dbReference>
<dbReference type="EC" id="6.3.5.3" evidence="14"/>
<comment type="pathway">
    <text evidence="2 14">Purine metabolism; IMP biosynthesis via de novo pathway; 5-amino-1-(5-phospho-D-ribosyl)imidazole from N(2)-formyl-N(1)-(5-phospho-D-ribosyl)glycinamide: step 1/2.</text>
</comment>
<dbReference type="FunFam" id="3.90.650.10:FF:000024">
    <property type="entry name" value="Phosphoribosylformylglycinamidine synthase"/>
    <property type="match status" value="1"/>
</dbReference>
<dbReference type="GO" id="GO:0004642">
    <property type="term" value="F:phosphoribosylformylglycinamidine synthase activity"/>
    <property type="evidence" value="ECO:0007669"/>
    <property type="project" value="UniProtKB-UniRule"/>
</dbReference>
<proteinExistence type="inferred from homology"/>
<evidence type="ECO:0000256" key="9">
    <source>
        <dbReference type="ARBA" id="ARBA00022840"/>
    </source>
</evidence>
<dbReference type="SUPFAM" id="SSF109736">
    <property type="entry name" value="FGAM synthase PurL, linker domain"/>
    <property type="match status" value="1"/>
</dbReference>
<comment type="subunit">
    <text evidence="14">Monomer.</text>
</comment>
<dbReference type="InterPro" id="IPR055181">
    <property type="entry name" value="FGAR-AT_PurM_N-like"/>
</dbReference>
<dbReference type="Proteomes" id="UP000324176">
    <property type="component" value="Unassembled WGS sequence"/>
</dbReference>
<dbReference type="PATRIC" id="fig|44574.3.peg.3789"/>
<keyword evidence="21" id="KW-1185">Reference proteome</keyword>
<dbReference type="Pfam" id="PF22689">
    <property type="entry name" value="FGAR-AT_PurM_N-like"/>
    <property type="match status" value="1"/>
</dbReference>
<dbReference type="Gene3D" id="3.90.650.10">
    <property type="entry name" value="PurM-like C-terminal domain"/>
    <property type="match status" value="2"/>
</dbReference>
<dbReference type="InterPro" id="IPR036604">
    <property type="entry name" value="PurS-like_sf"/>
</dbReference>
<dbReference type="InterPro" id="IPR036676">
    <property type="entry name" value="PurM-like_C_sf"/>
</dbReference>
<evidence type="ECO:0000313" key="22">
    <source>
        <dbReference type="Proteomes" id="UP000324176"/>
    </source>
</evidence>
<feature type="binding site" evidence="14">
    <location>
        <position position="682"/>
    </location>
    <ligand>
        <name>Mg(2+)</name>
        <dbReference type="ChEBI" id="CHEBI:18420"/>
    </ligand>
</feature>
<dbReference type="EMBL" id="VNHT01000007">
    <property type="protein sequence ID" value="TYP91868.1"/>
    <property type="molecule type" value="Genomic_DNA"/>
</dbReference>
<keyword evidence="11 14" id="KW-0315">Glutamine amidotransferase</keyword>
<dbReference type="SMART" id="SM01211">
    <property type="entry name" value="GATase_5"/>
    <property type="match status" value="1"/>
</dbReference>
<dbReference type="RefSeq" id="WP_046850942.1">
    <property type="nucleotide sequence ID" value="NZ_CP011451.1"/>
</dbReference>
<keyword evidence="8 14" id="KW-0658">Purine biosynthesis</keyword>
<feature type="binding site" evidence="14">
    <location>
        <position position="721"/>
    </location>
    <ligand>
        <name>Mg(2+)</name>
        <dbReference type="ChEBI" id="CHEBI:18420"/>
    </ligand>
</feature>
<dbReference type="Gene3D" id="3.30.1330.10">
    <property type="entry name" value="PurM-like, N-terminal domain"/>
    <property type="match status" value="2"/>
</dbReference>
<organism evidence="19 21">
    <name type="scientific">Nitrosomonas communis</name>
    <dbReference type="NCBI Taxonomy" id="44574"/>
    <lineage>
        <taxon>Bacteria</taxon>
        <taxon>Pseudomonadati</taxon>
        <taxon>Pseudomonadota</taxon>
        <taxon>Betaproteobacteria</taxon>
        <taxon>Nitrosomonadales</taxon>
        <taxon>Nitrosomonadaceae</taxon>
        <taxon>Nitrosomonas</taxon>
    </lineage>
</organism>
<keyword evidence="10 14" id="KW-0460">Magnesium</keyword>
<dbReference type="PANTHER" id="PTHR10099">
    <property type="entry name" value="PHOSPHORIBOSYLFORMYLGLYCINAMIDINE SYNTHASE"/>
    <property type="match status" value="1"/>
</dbReference>
<evidence type="ECO:0000259" key="15">
    <source>
        <dbReference type="Pfam" id="PF02769"/>
    </source>
</evidence>
<evidence type="ECO:0000259" key="18">
    <source>
        <dbReference type="Pfam" id="PF22689"/>
    </source>
</evidence>
<dbReference type="GO" id="GO:0046872">
    <property type="term" value="F:metal ion binding"/>
    <property type="evidence" value="ECO:0007669"/>
    <property type="project" value="UniProtKB-KW"/>
</dbReference>
<evidence type="ECO:0000256" key="12">
    <source>
        <dbReference type="ARBA" id="ARBA00052585"/>
    </source>
</evidence>
<protein>
    <recommendedName>
        <fullName evidence="14">Phosphoribosylformylglycinamidine synthase</fullName>
        <shortName evidence="14">FGAM synthase</shortName>
        <shortName evidence="14">FGAMS</shortName>
        <ecNumber evidence="14">6.3.5.3</ecNumber>
    </recommendedName>
    <alternativeName>
        <fullName evidence="14">Formylglycinamide ribonucleotide amidotransferase</fullName>
        <shortName evidence="14">FGAR amidotransferase</shortName>
        <shortName evidence="14">FGAR-AT</shortName>
    </alternativeName>
</protein>
<name>A0A0F7KIH1_9PROT</name>
<dbReference type="GO" id="GO:0005737">
    <property type="term" value="C:cytoplasm"/>
    <property type="evidence" value="ECO:0007669"/>
    <property type="project" value="UniProtKB-SubCell"/>
</dbReference>
<evidence type="ECO:0000256" key="8">
    <source>
        <dbReference type="ARBA" id="ARBA00022755"/>
    </source>
</evidence>
<keyword evidence="7 14" id="KW-0547">Nucleotide-binding</keyword>
<reference evidence="21" key="1">
    <citation type="submission" date="2015-05" db="EMBL/GenBank/DDBJ databases">
        <title>Draft genome of Nitrosomonas communis strain Nm2.</title>
        <authorList>
            <person name="Kozlowski J.A."/>
            <person name="Kits K.D."/>
            <person name="Stein L.Y."/>
        </authorList>
    </citation>
    <scope>NUCLEOTIDE SEQUENCE [LARGE SCALE GENOMIC DNA]</scope>
    <source>
        <strain evidence="21">Nm2</strain>
    </source>
</reference>
<comment type="subcellular location">
    <subcellularLocation>
        <location evidence="1 14">Cytoplasm</location>
    </subcellularLocation>
</comment>
<feature type="domain" description="PurM-like C-terminal" evidence="15">
    <location>
        <begin position="435"/>
        <end position="588"/>
    </location>
</feature>
<comment type="catalytic activity">
    <reaction evidence="12 14">
        <text>N(2)-formyl-N(1)-(5-phospho-beta-D-ribosyl)glycinamide + L-glutamine + ATP + H2O = 2-formamido-N(1)-(5-O-phospho-beta-D-ribosyl)acetamidine + L-glutamate + ADP + phosphate + H(+)</text>
        <dbReference type="Rhea" id="RHEA:17129"/>
        <dbReference type="ChEBI" id="CHEBI:15377"/>
        <dbReference type="ChEBI" id="CHEBI:15378"/>
        <dbReference type="ChEBI" id="CHEBI:29985"/>
        <dbReference type="ChEBI" id="CHEBI:30616"/>
        <dbReference type="ChEBI" id="CHEBI:43474"/>
        <dbReference type="ChEBI" id="CHEBI:58359"/>
        <dbReference type="ChEBI" id="CHEBI:147286"/>
        <dbReference type="ChEBI" id="CHEBI:147287"/>
        <dbReference type="ChEBI" id="CHEBI:456216"/>
        <dbReference type="EC" id="6.3.5.3"/>
    </reaction>
</comment>
<dbReference type="InterPro" id="IPR036921">
    <property type="entry name" value="PurM-like_N_sf"/>
</dbReference>
<dbReference type="InterPro" id="IPR029062">
    <property type="entry name" value="Class_I_gatase-like"/>
</dbReference>
<dbReference type="PROSITE" id="PS51273">
    <property type="entry name" value="GATASE_TYPE_1"/>
    <property type="match status" value="1"/>
</dbReference>
<dbReference type="InterPro" id="IPR041609">
    <property type="entry name" value="PurL_linker"/>
</dbReference>
<evidence type="ECO:0000256" key="10">
    <source>
        <dbReference type="ARBA" id="ARBA00022842"/>
    </source>
</evidence>
<dbReference type="SUPFAM" id="SSF52317">
    <property type="entry name" value="Class I glutamine amidotransferase-like"/>
    <property type="match status" value="1"/>
</dbReference>
<dbReference type="PANTHER" id="PTHR10099:SF1">
    <property type="entry name" value="PHOSPHORIBOSYLFORMYLGLYCINAMIDINE SYNTHASE"/>
    <property type="match status" value="1"/>
</dbReference>
<dbReference type="UniPathway" id="UPA00074">
    <property type="reaction ID" value="UER00128"/>
</dbReference>
<dbReference type="Pfam" id="PF18072">
    <property type="entry name" value="FGAR-AT_linker"/>
    <property type="match status" value="1"/>
</dbReference>
<evidence type="ECO:0000256" key="4">
    <source>
        <dbReference type="ARBA" id="ARBA00022490"/>
    </source>
</evidence>
<keyword evidence="4 14" id="KW-0963">Cytoplasm</keyword>
<dbReference type="NCBIfam" id="NF003672">
    <property type="entry name" value="PRK05297.1"/>
    <property type="match status" value="1"/>
</dbReference>
<dbReference type="Gene3D" id="1.10.8.750">
    <property type="entry name" value="Phosphoribosylformylglycinamidine synthase, linker domain"/>
    <property type="match status" value="1"/>
</dbReference>
<evidence type="ECO:0000256" key="11">
    <source>
        <dbReference type="ARBA" id="ARBA00022962"/>
    </source>
</evidence>
<dbReference type="Proteomes" id="UP000034156">
    <property type="component" value="Chromosome"/>
</dbReference>
<evidence type="ECO:0000256" key="5">
    <source>
        <dbReference type="ARBA" id="ARBA00022598"/>
    </source>
</evidence>
<dbReference type="FunFam" id="3.40.50.880:FF:000008">
    <property type="entry name" value="Phosphoribosylformylglycinamidine synthase"/>
    <property type="match status" value="1"/>
</dbReference>
<reference evidence="19 21" key="2">
    <citation type="journal article" date="2016" name="Genome Announc.">
        <title>Genome Sequence of Nitrosomonas communis Strain Nm2, a Mesophilic Ammonia-Oxidizing Bacterium Isolated from Mediterranean Soil.</title>
        <authorList>
            <person name="Kozlowski J.A."/>
            <person name="Kits K.D."/>
            <person name="Stein L.Y."/>
        </authorList>
    </citation>
    <scope>NUCLEOTIDE SEQUENCE [LARGE SCALE GENOMIC DNA]</scope>
    <source>
        <strain evidence="19 21">Nm2</strain>
    </source>
</reference>
<dbReference type="OrthoDB" id="9804441at2"/>
<evidence type="ECO:0000313" key="20">
    <source>
        <dbReference type="EMBL" id="TYP91868.1"/>
    </source>
</evidence>
<feature type="domain" description="Phosphoribosylformylglycinamidine synthase N-terminal" evidence="17">
    <location>
        <begin position="35"/>
        <end position="150"/>
    </location>
</feature>
<keyword evidence="9 14" id="KW-0067">ATP-binding</keyword>
<dbReference type="NCBIfam" id="TIGR01735">
    <property type="entry name" value="FGAM_synt"/>
    <property type="match status" value="1"/>
</dbReference>
<feature type="binding site" evidence="14">
    <location>
        <position position="725"/>
    </location>
    <ligand>
        <name>Mg(2+)</name>
        <dbReference type="ChEBI" id="CHEBI:18420"/>
    </ligand>
</feature>
<keyword evidence="6 14" id="KW-0479">Metal-binding</keyword>
<sequence length="1328" mass="146720">MLQFRGHKALSHFRLQKLSDLIKSIVPEISVIDAEYWYFCKIKRDLKQNELNILQKLLGIDPARQPPVPKGEFLLVVPRPGTISPWSSKATDIVHHCGVDVIERVERGIAFYVQHEAAFSKENRRAIEAILYDRMTEAVFYSLSEAVALFHHVEPALLKEINIFKEDKTALVKANQAMGLALSPDEIDYLLDYFLHVRRNPTDVELMMFAQANSEHCRHKIFNADWIIDGEQKNQSLFSMIRHTHQQRPQGTIVAYADNAAIIEGATIHRFYPGKNHAYGYALEPTHLLIKVETHNHPTAISPFPGAATGVGGEIRDEGATGRGAKPKAGLTGFSVSNLRIPDFIQPWETWQGQNGYGKPVRIASALEIMLTGPIGGAAFNNEFGRPNLAGYFRTFEAQVAGEMRGYHKPIMLAGGIGQISERHTAKQDFSKDALLIQLGGPGMLIGLGGGAASSMDTGTNTEDLDFDSVQRGNAEMQRRAQEVIDRCWQLERSGQPNPILSIHDVGAGGLSNALPELVHGAGCGGHFDLRAIPLEESGMSPMQIWCNEAQERYVLAIRRESLTLFQTICERERCPYAVVGEAIIQQQLIVNDEKSSILPINMPLSVLLGKPPKMTRIVSHISSVFPPFDLTEIPLQEAAYRVLRLPAVADKTFLITIGDRSVGGMTARDQMVGPWQIPVADVAVTAMGYQTYLGEAFALGERAPLALIDPAASARMAVAEAITNMAAAAINDLSEIKLSANWMAAAGHAGEDAALYDAVHAVAMELCPQLGISIPVGKDSMSMKTAWQESNGNKGSQQKEVIAPLSLIISAFARVRDVRKTLTPQLRTDCGETELILIDLGSRRNRLGGSALAQVYGQLGNIVPDISTIAEIEKLKRLFSIIQELNCADQILAYHDRSDGGLFVTLCEMTFAGHVGMTINLDPLCLDSLAKDTGYEIKSEMLPGRSLESAMAALFNEELGAVIQIKKQHVETVLQILSEAGLRDESFVLGNPNEQDEIRFLLNNKIIFQDKRVNLQRAWSETTYQMQKLRDNPVCAQQEFDRILDTSDPGLSAELTFDIEEDIAAPFIQAGIRPKMAVLREQGVNGHVEMAAAFDRAGFEAVDVHMSDIITGRVSLSDYKGFAACGGFSYGDVLGAGEGWAKSILFNAHVRNEFESFFERSDTFALGVCNGCQMMSNLHEIIPGTDHWPHFERNLSEQFEARFVMVEIPKNPSLFFDGMVGSCLPIQVAHGEGYAAFSHNQQLESALSYVPLRFVDHYGTATERYPFNPNGSPQGIAGMTSTDGRFTILMPHPERVFRTVQHSWHVDTWPEDSPWMRMFRNARKWVG</sequence>
<accession>A0A0F7KIH1</accession>
<feature type="binding site" evidence="14">
    <location>
        <position position="897"/>
    </location>
    <ligand>
        <name>Mg(2+)</name>
        <dbReference type="ChEBI" id="CHEBI:18420"/>
    </ligand>
</feature>
<keyword evidence="5 14" id="KW-0436">Ligase</keyword>
<dbReference type="FunFam" id="3.30.1330.10:FF:000005">
    <property type="entry name" value="Phosphoribosylformylglycinamidine synthase"/>
    <property type="match status" value="1"/>
</dbReference>
<dbReference type="SUPFAM" id="SSF56042">
    <property type="entry name" value="PurM C-terminal domain-like"/>
    <property type="match status" value="2"/>
</dbReference>
<evidence type="ECO:0000259" key="17">
    <source>
        <dbReference type="Pfam" id="PF18076"/>
    </source>
</evidence>
<evidence type="ECO:0000259" key="16">
    <source>
        <dbReference type="Pfam" id="PF18072"/>
    </source>
</evidence>
<dbReference type="CDD" id="cd02203">
    <property type="entry name" value="PurL_repeat1"/>
    <property type="match status" value="1"/>
</dbReference>
<dbReference type="FunFam" id="1.10.8.750:FF:000002">
    <property type="entry name" value="Phosphoribosylformylglycinamidine synthase"/>
    <property type="match status" value="1"/>
</dbReference>
<evidence type="ECO:0000313" key="19">
    <source>
        <dbReference type="EMBL" id="AKH38908.1"/>
    </source>
</evidence>
<evidence type="ECO:0000256" key="14">
    <source>
        <dbReference type="HAMAP-Rule" id="MF_00419"/>
    </source>
</evidence>
<feature type="domain" description="Phosphoribosylformylglycinamidine synthase linker" evidence="16">
    <location>
        <begin position="171"/>
        <end position="220"/>
    </location>
</feature>
<dbReference type="GO" id="GO:0005524">
    <property type="term" value="F:ATP binding"/>
    <property type="evidence" value="ECO:0007669"/>
    <property type="project" value="UniProtKB-UniRule"/>
</dbReference>
<dbReference type="InterPro" id="IPR010918">
    <property type="entry name" value="PurM-like_C_dom"/>
</dbReference>
<dbReference type="GO" id="GO:0006189">
    <property type="term" value="P:'de novo' IMP biosynthetic process"/>
    <property type="evidence" value="ECO:0007669"/>
    <property type="project" value="UniProtKB-UniRule"/>
</dbReference>
<reference evidence="20 22" key="3">
    <citation type="submission" date="2019-07" db="EMBL/GenBank/DDBJ databases">
        <title>Active sludge and wastewater microbial communities from Klosterneuburg, Austria.</title>
        <authorList>
            <person name="Wagner M."/>
        </authorList>
    </citation>
    <scope>NUCLEOTIDE SEQUENCE [LARGE SCALE GENOMIC DNA]</scope>
    <source>
        <strain evidence="20 22">Nm2</strain>
    </source>
</reference>
<dbReference type="InterPro" id="IPR010073">
    <property type="entry name" value="PurL_large"/>
</dbReference>
<feature type="binding site" evidence="14">
    <location>
        <position position="681"/>
    </location>
    <ligand>
        <name>ATP</name>
        <dbReference type="ChEBI" id="CHEBI:30616"/>
    </ligand>
</feature>
<dbReference type="InterPro" id="IPR040707">
    <property type="entry name" value="FGAR-AT_N"/>
</dbReference>
<dbReference type="KEGG" id="nco:AAW31_15650"/>
<dbReference type="HAMAP" id="MF_00419">
    <property type="entry name" value="PurL_1"/>
    <property type="match status" value="1"/>
</dbReference>
<comment type="function">
    <text evidence="13 14">Phosphoribosylformylglycinamidine synthase involved in the purines biosynthetic pathway. Catalyzes the ATP-dependent conversion of formylglycinamide ribonucleotide (FGAR) and glutamine to yield formylglycinamidine ribonucleotide (FGAM) and glutamate.</text>
</comment>
<feature type="active site" description="Nucleophile" evidence="14">
    <location>
        <position position="1170"/>
    </location>
</feature>
<dbReference type="Gene3D" id="3.40.50.880">
    <property type="match status" value="1"/>
</dbReference>
<comment type="caution">
    <text evidence="14">Lacks conserved residue(s) required for the propagation of feature annotation.</text>
</comment>
<dbReference type="Pfam" id="PF13507">
    <property type="entry name" value="GATase_5"/>
    <property type="match status" value="1"/>
</dbReference>
<feature type="active site" evidence="14">
    <location>
        <position position="1293"/>
    </location>
</feature>
<dbReference type="SUPFAM" id="SSF55326">
    <property type="entry name" value="PurM N-terminal domain-like"/>
    <property type="match status" value="2"/>
</dbReference>
<evidence type="ECO:0000256" key="1">
    <source>
        <dbReference type="ARBA" id="ARBA00004496"/>
    </source>
</evidence>
<dbReference type="CDD" id="cd02204">
    <property type="entry name" value="PurL_repeat2"/>
    <property type="match status" value="1"/>
</dbReference>
<dbReference type="Pfam" id="PF18076">
    <property type="entry name" value="FGAR-AT_N"/>
    <property type="match status" value="1"/>
</dbReference>
<evidence type="ECO:0000256" key="13">
    <source>
        <dbReference type="ARBA" id="ARBA00057317"/>
    </source>
</evidence>
<feature type="domain" description="PurM-like C-terminal" evidence="15">
    <location>
        <begin position="839"/>
        <end position="999"/>
    </location>
</feature>
<feature type="domain" description="FGAR-AT PurM N-terminal-like" evidence="18">
    <location>
        <begin position="651"/>
        <end position="815"/>
    </location>
</feature>
<feature type="binding site" evidence="14">
    <location>
        <begin position="306"/>
        <end position="317"/>
    </location>
    <ligand>
        <name>ATP</name>
        <dbReference type="ChEBI" id="CHEBI:30616"/>
    </ligand>
</feature>
<evidence type="ECO:0000256" key="7">
    <source>
        <dbReference type="ARBA" id="ARBA00022741"/>
    </source>
</evidence>
<evidence type="ECO:0000256" key="3">
    <source>
        <dbReference type="ARBA" id="ARBA00008608"/>
    </source>
</evidence>
<dbReference type="FunFam" id="3.30.1330.10:FF:000002">
    <property type="entry name" value="Phosphoribosylformylglycinamidine synthase"/>
    <property type="match status" value="1"/>
</dbReference>
<feature type="active site" evidence="14">
    <location>
        <position position="1295"/>
    </location>
</feature>
<feature type="binding site" evidence="14">
    <location>
        <position position="899"/>
    </location>
    <ligand>
        <name>ATP</name>
        <dbReference type="ChEBI" id="CHEBI:30616"/>
    </ligand>
</feature>
<evidence type="ECO:0000313" key="21">
    <source>
        <dbReference type="Proteomes" id="UP000034156"/>
    </source>
</evidence>
<dbReference type="CDD" id="cd01740">
    <property type="entry name" value="GATase1_FGAR_AT"/>
    <property type="match status" value="1"/>
</dbReference>
<evidence type="ECO:0000256" key="6">
    <source>
        <dbReference type="ARBA" id="ARBA00022723"/>
    </source>
</evidence>
<comment type="similarity">
    <text evidence="3 14">In the N-terminal section; belongs to the FGAMS family.</text>
</comment>
<gene>
    <name evidence="14" type="primary">purL</name>
    <name evidence="19" type="ORF">AAW31_15650</name>
    <name evidence="20" type="ORF">BCL69_100729</name>
</gene>
<dbReference type="EMBL" id="CP011451">
    <property type="protein sequence ID" value="AKH38908.1"/>
    <property type="molecule type" value="Genomic_DNA"/>
</dbReference>
<evidence type="ECO:0000256" key="2">
    <source>
        <dbReference type="ARBA" id="ARBA00004920"/>
    </source>
</evidence>
<dbReference type="Pfam" id="PF02769">
    <property type="entry name" value="AIRS_C"/>
    <property type="match status" value="2"/>
</dbReference>